<organism evidence="3">
    <name type="scientific">Barley aphid RNA virus 2 isolate HP1</name>
    <dbReference type="NCBI Taxonomy" id="2961862"/>
    <lineage>
        <taxon>Viruses</taxon>
        <taxon>Riboviria</taxon>
    </lineage>
</organism>
<feature type="region of interest" description="Disordered" evidence="1">
    <location>
        <begin position="19"/>
        <end position="48"/>
    </location>
</feature>
<evidence type="ECO:0000256" key="1">
    <source>
        <dbReference type="SAM" id="MobiDB-lite"/>
    </source>
</evidence>
<protein>
    <submittedName>
        <fullName evidence="3">Uncharacterized protein</fullName>
    </submittedName>
</protein>
<feature type="transmembrane region" description="Helical" evidence="2">
    <location>
        <begin position="187"/>
        <end position="202"/>
    </location>
</feature>
<keyword evidence="2" id="KW-1133">Transmembrane helix</keyword>
<keyword evidence="2" id="KW-0812">Transmembrane</keyword>
<name>A0A976X8Z7_9VIRU</name>
<feature type="transmembrane region" description="Helical" evidence="2">
    <location>
        <begin position="147"/>
        <end position="175"/>
    </location>
</feature>
<evidence type="ECO:0000256" key="2">
    <source>
        <dbReference type="SAM" id="Phobius"/>
    </source>
</evidence>
<feature type="transmembrane region" description="Helical" evidence="2">
    <location>
        <begin position="116"/>
        <end position="135"/>
    </location>
</feature>
<dbReference type="Pfam" id="PF16504">
    <property type="entry name" value="SP24"/>
    <property type="match status" value="1"/>
</dbReference>
<feature type="compositionally biased region" description="Basic residues" evidence="1">
    <location>
        <begin position="24"/>
        <end position="48"/>
    </location>
</feature>
<keyword evidence="2" id="KW-0472">Membrane</keyword>
<evidence type="ECO:0000313" key="3">
    <source>
        <dbReference type="EMBL" id="UTQ79674.1"/>
    </source>
</evidence>
<reference evidence="3" key="1">
    <citation type="submission" date="2021-01" db="EMBL/GenBank/DDBJ databases">
        <authorList>
            <person name="Lu g."/>
            <person name="Ye z."/>
        </authorList>
    </citation>
    <scope>NUCLEOTIDE SEQUENCE</scope>
    <source>
        <strain evidence="3">OPQ3</strain>
    </source>
</reference>
<feature type="transmembrane region" description="Helical" evidence="2">
    <location>
        <begin position="76"/>
        <end position="95"/>
    </location>
</feature>
<accession>A0A976X8Z7</accession>
<proteinExistence type="evidence at transcript level"/>
<dbReference type="EMBL" id="MW528424">
    <property type="protein sequence ID" value="UTQ79674.1"/>
    <property type="molecule type" value="mRNA"/>
</dbReference>
<sequence length="224" mass="26536">MPKFQKSITFVNKKYKKQNALPMRPRRSRSRTPSVRRNRSRSRSRTPKRTTIKYGVVDGFINRIMNKFSSILVDPYTYIGLALMSSLMYIHYFHIDDSAVNSIVKTLKKNDATKAFAEWVDGNINKIFAIIMLLYHSLQIPIKYRYFTVLLSMITVFLMPSLSIVTYSATIFGVVMYHKMKKRTDKFIILLFYVAIMSWFYYDEIIKYHSKTTRIKRETENEQV</sequence>
<dbReference type="InterPro" id="IPR032441">
    <property type="entry name" value="SP24"/>
</dbReference>